<dbReference type="Proteomes" id="UP000823775">
    <property type="component" value="Unassembled WGS sequence"/>
</dbReference>
<sequence>MEVKGQEAPVEVASMPRKPPRRYRLRRIMDQEGHGIPYLETLYREIRHTLSGPNSATRSARHQLYGRLINVGVIIKNVLRIVRVKKGKRFSFGVLLTRFLREQQIDEKAVDYRPRYDLKELYVIKTKDLEAEDECPPKVGNLHHRQHF</sequence>
<organism evidence="1 2">
    <name type="scientific">Datura stramonium</name>
    <name type="common">Jimsonweed</name>
    <name type="synonym">Common thornapple</name>
    <dbReference type="NCBI Taxonomy" id="4076"/>
    <lineage>
        <taxon>Eukaryota</taxon>
        <taxon>Viridiplantae</taxon>
        <taxon>Streptophyta</taxon>
        <taxon>Embryophyta</taxon>
        <taxon>Tracheophyta</taxon>
        <taxon>Spermatophyta</taxon>
        <taxon>Magnoliopsida</taxon>
        <taxon>eudicotyledons</taxon>
        <taxon>Gunneridae</taxon>
        <taxon>Pentapetalae</taxon>
        <taxon>asterids</taxon>
        <taxon>lamiids</taxon>
        <taxon>Solanales</taxon>
        <taxon>Solanaceae</taxon>
        <taxon>Solanoideae</taxon>
        <taxon>Datureae</taxon>
        <taxon>Datura</taxon>
    </lineage>
</organism>
<feature type="non-terminal residue" evidence="1">
    <location>
        <position position="148"/>
    </location>
</feature>
<accession>A0ABS8WSK5</accession>
<name>A0ABS8WSK5_DATST</name>
<gene>
    <name evidence="1" type="ORF">HAX54_000581</name>
</gene>
<dbReference type="EMBL" id="JACEIK010010173">
    <property type="protein sequence ID" value="MCE3215028.1"/>
    <property type="molecule type" value="Genomic_DNA"/>
</dbReference>
<reference evidence="1 2" key="1">
    <citation type="journal article" date="2021" name="BMC Genomics">
        <title>Datura genome reveals duplications of psychoactive alkaloid biosynthetic genes and high mutation rate following tissue culture.</title>
        <authorList>
            <person name="Rajewski A."/>
            <person name="Carter-House D."/>
            <person name="Stajich J."/>
            <person name="Litt A."/>
        </authorList>
    </citation>
    <scope>NUCLEOTIDE SEQUENCE [LARGE SCALE GENOMIC DNA]</scope>
    <source>
        <strain evidence="1">AR-01</strain>
    </source>
</reference>
<proteinExistence type="predicted"/>
<comment type="caution">
    <text evidence="1">The sequence shown here is derived from an EMBL/GenBank/DDBJ whole genome shotgun (WGS) entry which is preliminary data.</text>
</comment>
<evidence type="ECO:0000313" key="2">
    <source>
        <dbReference type="Proteomes" id="UP000823775"/>
    </source>
</evidence>
<protein>
    <submittedName>
        <fullName evidence="1">Uncharacterized protein</fullName>
    </submittedName>
</protein>
<evidence type="ECO:0000313" key="1">
    <source>
        <dbReference type="EMBL" id="MCE3215028.1"/>
    </source>
</evidence>
<keyword evidence="2" id="KW-1185">Reference proteome</keyword>